<dbReference type="GO" id="GO:0005737">
    <property type="term" value="C:cytoplasm"/>
    <property type="evidence" value="ECO:0007669"/>
    <property type="project" value="TreeGrafter"/>
</dbReference>
<sequence>MATKILASLSHGFENECKEIHDSWGRLNQLIRALASRTQLECRRIRETYKEMYGEDLITLLQETSMSSNRNEPGVSPKTCAALSLWMLDPHERDANFAREAIQQDDANYKALVEIFVGRKSSHIALIKQAYQSRYKSQLDQDIVNIEPPHPYQKILVALATSHKAHQADVSQHIAKCDARRLYETGEGSPGAIDEGIALEIFTKRSIPQLKLTFSFYKHIYGHDYTKSIIKGNSGEFEDALKMVIKCICNPPNYYAKTLFASIREMTADRGALARVMVSRAEIDMDEIQRVFRIKYGVELRKAICDSIPSGDYRDFLLALANKTATAPSKASFKKDQLKVHLGSNGVLTVSGERPLEGTGWIRFRKEFNPPKDCKSNEIRARFGSGILYITIPKKVTPKAPQQYPLTPVQQASATSQDKGKLEQKISSQSKKVADTFTAKQSGAREVMTSPNENVALPKARPKSFISRLKMERKTAMKVGASVTVLALLFTMLFYAIKVYAPIIMHV</sequence>
<dbReference type="OrthoDB" id="37886at2759"/>
<dbReference type="PRINTS" id="PR01814">
    <property type="entry name" value="ANNEXINPLANT"/>
</dbReference>
<dbReference type="GO" id="GO:0001786">
    <property type="term" value="F:phosphatidylserine binding"/>
    <property type="evidence" value="ECO:0007669"/>
    <property type="project" value="TreeGrafter"/>
</dbReference>
<keyword evidence="1 6" id="KW-0479">Metal-binding</keyword>
<keyword evidence="10" id="KW-0812">Transmembrane</keyword>
<dbReference type="GO" id="GO:0005509">
    <property type="term" value="F:calcium ion binding"/>
    <property type="evidence" value="ECO:0007669"/>
    <property type="project" value="InterPro"/>
</dbReference>
<dbReference type="GO" id="GO:0009408">
    <property type="term" value="P:response to heat"/>
    <property type="evidence" value="ECO:0007669"/>
    <property type="project" value="TreeGrafter"/>
</dbReference>
<evidence type="ECO:0000313" key="12">
    <source>
        <dbReference type="Proteomes" id="UP000515121"/>
    </source>
</evidence>
<dbReference type="SMART" id="SM00335">
    <property type="entry name" value="ANX"/>
    <property type="match status" value="3"/>
</dbReference>
<keyword evidence="5" id="KW-0111">Calcium/phospholipid-binding</keyword>
<dbReference type="CDD" id="cd06464">
    <property type="entry name" value="ACD_sHsps-like"/>
    <property type="match status" value="1"/>
</dbReference>
<evidence type="ECO:0000256" key="8">
    <source>
        <dbReference type="RuleBase" id="RU003616"/>
    </source>
</evidence>
<dbReference type="Gene3D" id="2.60.40.790">
    <property type="match status" value="1"/>
</dbReference>
<dbReference type="SUPFAM" id="SSF47874">
    <property type="entry name" value="Annexin"/>
    <property type="match status" value="1"/>
</dbReference>
<keyword evidence="12" id="KW-1185">Reference proteome</keyword>
<evidence type="ECO:0000256" key="9">
    <source>
        <dbReference type="SAM" id="MobiDB-lite"/>
    </source>
</evidence>
<dbReference type="Proteomes" id="UP000515121">
    <property type="component" value="Unplaced"/>
</dbReference>
<dbReference type="GO" id="GO:0009651">
    <property type="term" value="P:response to salt stress"/>
    <property type="evidence" value="ECO:0007669"/>
    <property type="project" value="TreeGrafter"/>
</dbReference>
<feature type="domain" description="SHSP" evidence="11">
    <location>
        <begin position="306"/>
        <end position="412"/>
    </location>
</feature>
<evidence type="ECO:0000259" key="11">
    <source>
        <dbReference type="PROSITE" id="PS01031"/>
    </source>
</evidence>
<evidence type="ECO:0000256" key="5">
    <source>
        <dbReference type="ARBA" id="ARBA00023302"/>
    </source>
</evidence>
<dbReference type="Pfam" id="PF00011">
    <property type="entry name" value="HSP20"/>
    <property type="match status" value="1"/>
</dbReference>
<evidence type="ECO:0000256" key="2">
    <source>
        <dbReference type="ARBA" id="ARBA00022737"/>
    </source>
</evidence>
<feature type="transmembrane region" description="Helical" evidence="10">
    <location>
        <begin position="476"/>
        <end position="497"/>
    </location>
</feature>
<organism evidence="12 13">
    <name type="scientific">Durio zibethinus</name>
    <name type="common">Durian</name>
    <dbReference type="NCBI Taxonomy" id="66656"/>
    <lineage>
        <taxon>Eukaryota</taxon>
        <taxon>Viridiplantae</taxon>
        <taxon>Streptophyta</taxon>
        <taxon>Embryophyta</taxon>
        <taxon>Tracheophyta</taxon>
        <taxon>Spermatophyta</taxon>
        <taxon>Magnoliopsida</taxon>
        <taxon>eudicotyledons</taxon>
        <taxon>Gunneridae</taxon>
        <taxon>Pentapetalae</taxon>
        <taxon>rosids</taxon>
        <taxon>malvids</taxon>
        <taxon>Malvales</taxon>
        <taxon>Malvaceae</taxon>
        <taxon>Helicteroideae</taxon>
        <taxon>Durio</taxon>
    </lineage>
</organism>
<keyword evidence="10" id="KW-1133">Transmembrane helix</keyword>
<evidence type="ECO:0000256" key="4">
    <source>
        <dbReference type="ARBA" id="ARBA00023216"/>
    </source>
</evidence>
<dbReference type="Pfam" id="PF00191">
    <property type="entry name" value="Annexin"/>
    <property type="match status" value="3"/>
</dbReference>
<dbReference type="PANTHER" id="PTHR10502:SF190">
    <property type="entry name" value="OS09G0453300 PROTEIN"/>
    <property type="match status" value="1"/>
</dbReference>
<proteinExistence type="inferred from homology"/>
<keyword evidence="3 6" id="KW-0106">Calcium</keyword>
<evidence type="ECO:0000256" key="3">
    <source>
        <dbReference type="ARBA" id="ARBA00022837"/>
    </source>
</evidence>
<keyword evidence="4" id="KW-0041">Annexin</keyword>
<dbReference type="RefSeq" id="XP_022743664.1">
    <property type="nucleotide sequence ID" value="XM_022887929.1"/>
</dbReference>
<dbReference type="PROSITE" id="PS51897">
    <property type="entry name" value="ANNEXIN_2"/>
    <property type="match status" value="3"/>
</dbReference>
<dbReference type="PROSITE" id="PS01031">
    <property type="entry name" value="SHSP"/>
    <property type="match status" value="1"/>
</dbReference>
<dbReference type="AlphaFoldDB" id="A0A6P5YT32"/>
<dbReference type="InterPro" id="IPR037104">
    <property type="entry name" value="Annexin_sf"/>
</dbReference>
<reference evidence="13" key="1">
    <citation type="submission" date="2025-08" db="UniProtKB">
        <authorList>
            <consortium name="RefSeq"/>
        </authorList>
    </citation>
    <scope>IDENTIFICATION</scope>
    <source>
        <tissue evidence="13">Fruit stalk</tissue>
    </source>
</reference>
<dbReference type="InterPro" id="IPR009118">
    <property type="entry name" value="AnnexinD_plant"/>
</dbReference>
<dbReference type="InterPro" id="IPR018502">
    <property type="entry name" value="Annexin_repeat"/>
</dbReference>
<gene>
    <name evidence="13" type="primary">LOC111294558</name>
</gene>
<dbReference type="KEGG" id="dzi:111294558"/>
<evidence type="ECO:0000256" key="10">
    <source>
        <dbReference type="SAM" id="Phobius"/>
    </source>
</evidence>
<dbReference type="GO" id="GO:0009409">
    <property type="term" value="P:response to cold"/>
    <property type="evidence" value="ECO:0007669"/>
    <property type="project" value="TreeGrafter"/>
</dbReference>
<dbReference type="InterPro" id="IPR008978">
    <property type="entry name" value="HSP20-like_chaperone"/>
</dbReference>
<accession>A0A6P5YT32</accession>
<dbReference type="GO" id="GO:0009414">
    <property type="term" value="P:response to water deprivation"/>
    <property type="evidence" value="ECO:0007669"/>
    <property type="project" value="TreeGrafter"/>
</dbReference>
<protein>
    <submittedName>
        <fullName evidence="13">Annexin D8-like</fullName>
    </submittedName>
</protein>
<dbReference type="InterPro" id="IPR002068">
    <property type="entry name" value="A-crystallin/Hsp20_dom"/>
</dbReference>
<dbReference type="GO" id="GO:0005544">
    <property type="term" value="F:calcium-dependent phospholipid binding"/>
    <property type="evidence" value="ECO:0007669"/>
    <property type="project" value="UniProtKB-KW"/>
</dbReference>
<keyword evidence="10" id="KW-0472">Membrane</keyword>
<evidence type="ECO:0000256" key="1">
    <source>
        <dbReference type="ARBA" id="ARBA00022723"/>
    </source>
</evidence>
<comment type="similarity">
    <text evidence="7 8">Belongs to the small heat shock protein (HSP20) family.</text>
</comment>
<dbReference type="Gene3D" id="1.10.220.10">
    <property type="entry name" value="Annexin"/>
    <property type="match status" value="4"/>
</dbReference>
<dbReference type="GeneID" id="111294558"/>
<keyword evidence="2" id="KW-0677">Repeat</keyword>
<dbReference type="PRINTS" id="PR00196">
    <property type="entry name" value="ANNEXIN"/>
</dbReference>
<feature type="binding site" evidence="6">
    <location>
        <position position="25"/>
    </location>
    <ligand>
        <name>Ca(2+)</name>
        <dbReference type="ChEBI" id="CHEBI:29108"/>
        <label>1</label>
    </ligand>
</feature>
<feature type="region of interest" description="Disordered" evidence="9">
    <location>
        <begin position="400"/>
        <end position="427"/>
    </location>
</feature>
<dbReference type="PANTHER" id="PTHR10502">
    <property type="entry name" value="ANNEXIN"/>
    <property type="match status" value="1"/>
</dbReference>
<dbReference type="InterPro" id="IPR001464">
    <property type="entry name" value="Annexin"/>
</dbReference>
<evidence type="ECO:0000256" key="6">
    <source>
        <dbReference type="PIRSR" id="PIRSR609118-1"/>
    </source>
</evidence>
<feature type="binding site" evidence="6">
    <location>
        <position position="263"/>
    </location>
    <ligand>
        <name>Ca(2+)</name>
        <dbReference type="ChEBI" id="CHEBI:29108"/>
        <label>1</label>
    </ligand>
</feature>
<dbReference type="SUPFAM" id="SSF49764">
    <property type="entry name" value="HSP20-like chaperones"/>
    <property type="match status" value="1"/>
</dbReference>
<feature type="compositionally biased region" description="Polar residues" evidence="9">
    <location>
        <begin position="404"/>
        <end position="417"/>
    </location>
</feature>
<evidence type="ECO:0000313" key="13">
    <source>
        <dbReference type="RefSeq" id="XP_022743664.1"/>
    </source>
</evidence>
<dbReference type="GO" id="GO:0005886">
    <property type="term" value="C:plasma membrane"/>
    <property type="evidence" value="ECO:0007669"/>
    <property type="project" value="TreeGrafter"/>
</dbReference>
<name>A0A6P5YT32_DURZI</name>
<evidence type="ECO:0000256" key="7">
    <source>
        <dbReference type="PROSITE-ProRule" id="PRU00285"/>
    </source>
</evidence>